<name>A0A845BIS8_9NEIS</name>
<evidence type="ECO:0000313" key="3">
    <source>
        <dbReference type="Proteomes" id="UP000467214"/>
    </source>
</evidence>
<protein>
    <submittedName>
        <fullName evidence="2">LapA family protein</fullName>
    </submittedName>
</protein>
<keyword evidence="1" id="KW-0812">Transmembrane</keyword>
<keyword evidence="1" id="KW-0472">Membrane</keyword>
<dbReference type="RefSeq" id="WP_160795789.1">
    <property type="nucleotide sequence ID" value="NZ_WSSB01000005.1"/>
</dbReference>
<feature type="transmembrane region" description="Helical" evidence="1">
    <location>
        <begin position="43"/>
        <end position="65"/>
    </location>
</feature>
<dbReference type="AlphaFoldDB" id="A0A845BIS8"/>
<dbReference type="EMBL" id="WSSB01000005">
    <property type="protein sequence ID" value="MXR36657.1"/>
    <property type="molecule type" value="Genomic_DNA"/>
</dbReference>
<evidence type="ECO:0000313" key="2">
    <source>
        <dbReference type="EMBL" id="MXR36657.1"/>
    </source>
</evidence>
<reference evidence="2 3" key="1">
    <citation type="submission" date="2019-12" db="EMBL/GenBank/DDBJ databases">
        <title>Neisseriaceae gen. nov. sp. Genome sequencing and assembly.</title>
        <authorList>
            <person name="Liu Z."/>
            <person name="Li A."/>
        </authorList>
    </citation>
    <scope>NUCLEOTIDE SEQUENCE [LARGE SCALE GENOMIC DNA]</scope>
    <source>
        <strain evidence="2 3">B2N2-7</strain>
    </source>
</reference>
<keyword evidence="1" id="KW-1133">Transmembrane helix</keyword>
<organism evidence="2 3">
    <name type="scientific">Craterilacuibacter sinensis</name>
    <dbReference type="NCBI Taxonomy" id="2686017"/>
    <lineage>
        <taxon>Bacteria</taxon>
        <taxon>Pseudomonadati</taxon>
        <taxon>Pseudomonadota</taxon>
        <taxon>Betaproteobacteria</taxon>
        <taxon>Neisseriales</taxon>
        <taxon>Neisseriaceae</taxon>
        <taxon>Craterilacuibacter</taxon>
    </lineage>
</organism>
<keyword evidence="3" id="KW-1185">Reference proteome</keyword>
<proteinExistence type="predicted"/>
<evidence type="ECO:0000256" key="1">
    <source>
        <dbReference type="SAM" id="Phobius"/>
    </source>
</evidence>
<dbReference type="Proteomes" id="UP000467214">
    <property type="component" value="Unassembled WGS sequence"/>
</dbReference>
<comment type="caution">
    <text evidence="2">The sequence shown here is derived from an EMBL/GenBank/DDBJ whole genome shotgun (WGS) entry which is preliminary data.</text>
</comment>
<accession>A0A845BIS8</accession>
<gene>
    <name evidence="2" type="ORF">GQF02_06710</name>
</gene>
<sequence>MQLRTLLLLVVAGLIAVFVALNWAVVMAPSTLSLGFMDIQASLGLVMLGLMVLLATLFLVYIVYLQGSVLMDGRRHARELQANRELADKAEASRFSELRAFLEAELTKLAAQNVALKTELGQRIEESGNGIAACIGELEDRLEHKTPPAGN</sequence>